<keyword evidence="9" id="KW-1185">Reference proteome</keyword>
<reference evidence="8 9" key="1">
    <citation type="submission" date="2019-03" db="EMBL/GenBank/DDBJ databases">
        <title>Rhodosporidium diobovatum UCD-FST 08-225 genome sequencing, assembly, and annotation.</title>
        <authorList>
            <person name="Fakankun I.U."/>
            <person name="Fristensky B."/>
            <person name="Levin D.B."/>
        </authorList>
    </citation>
    <scope>NUCLEOTIDE SEQUENCE [LARGE SCALE GENOMIC DNA]</scope>
    <source>
        <strain evidence="8 9">UCD-FST 08-225</strain>
    </source>
</reference>
<feature type="region of interest" description="Disordered" evidence="6">
    <location>
        <begin position="487"/>
        <end position="562"/>
    </location>
</feature>
<feature type="region of interest" description="Disordered" evidence="6">
    <location>
        <begin position="729"/>
        <end position="749"/>
    </location>
</feature>
<dbReference type="SUPFAM" id="SSF103473">
    <property type="entry name" value="MFS general substrate transporter"/>
    <property type="match status" value="1"/>
</dbReference>
<evidence type="ECO:0000256" key="3">
    <source>
        <dbReference type="ARBA" id="ARBA00022692"/>
    </source>
</evidence>
<evidence type="ECO:0000256" key="6">
    <source>
        <dbReference type="SAM" id="MobiDB-lite"/>
    </source>
</evidence>
<dbReference type="Gene3D" id="1.20.1250.20">
    <property type="entry name" value="MFS general substrate transporter like domains"/>
    <property type="match status" value="1"/>
</dbReference>
<evidence type="ECO:0000256" key="5">
    <source>
        <dbReference type="ARBA" id="ARBA00023136"/>
    </source>
</evidence>
<dbReference type="GO" id="GO:0005886">
    <property type="term" value="C:plasma membrane"/>
    <property type="evidence" value="ECO:0007669"/>
    <property type="project" value="TreeGrafter"/>
</dbReference>
<evidence type="ECO:0008006" key="10">
    <source>
        <dbReference type="Google" id="ProtNLM"/>
    </source>
</evidence>
<feature type="compositionally biased region" description="Acidic residues" evidence="6">
    <location>
        <begin position="836"/>
        <end position="848"/>
    </location>
</feature>
<comment type="subcellular location">
    <subcellularLocation>
        <location evidence="1">Membrane</location>
        <topology evidence="1">Multi-pass membrane protein</topology>
    </subcellularLocation>
</comment>
<feature type="region of interest" description="Disordered" evidence="6">
    <location>
        <begin position="586"/>
        <end position="639"/>
    </location>
</feature>
<feature type="transmembrane region" description="Helical" evidence="7">
    <location>
        <begin position="430"/>
        <end position="452"/>
    </location>
</feature>
<evidence type="ECO:0000256" key="1">
    <source>
        <dbReference type="ARBA" id="ARBA00004141"/>
    </source>
</evidence>
<dbReference type="PANTHER" id="PTHR19432">
    <property type="entry name" value="SUGAR TRANSPORTER"/>
    <property type="match status" value="1"/>
</dbReference>
<keyword evidence="5 7" id="KW-0472">Membrane</keyword>
<proteinExistence type="predicted"/>
<evidence type="ECO:0000256" key="2">
    <source>
        <dbReference type="ARBA" id="ARBA00022448"/>
    </source>
</evidence>
<evidence type="ECO:0000256" key="7">
    <source>
        <dbReference type="SAM" id="Phobius"/>
    </source>
</evidence>
<dbReference type="GO" id="GO:0008506">
    <property type="term" value="F:sucrose:proton symporter activity"/>
    <property type="evidence" value="ECO:0007669"/>
    <property type="project" value="TreeGrafter"/>
</dbReference>
<dbReference type="InterPro" id="IPR036259">
    <property type="entry name" value="MFS_trans_sf"/>
</dbReference>
<feature type="transmembrane region" description="Helical" evidence="7">
    <location>
        <begin position="183"/>
        <end position="201"/>
    </location>
</feature>
<dbReference type="PANTHER" id="PTHR19432:SF91">
    <property type="entry name" value="GENERAL ALPHA-GLUCOSIDE PERMEASE"/>
    <property type="match status" value="1"/>
</dbReference>
<feature type="region of interest" description="Disordered" evidence="6">
    <location>
        <begin position="834"/>
        <end position="860"/>
    </location>
</feature>
<organism evidence="8 9">
    <name type="scientific">Rhodotorula diobovata</name>
    <dbReference type="NCBI Taxonomy" id="5288"/>
    <lineage>
        <taxon>Eukaryota</taxon>
        <taxon>Fungi</taxon>
        <taxon>Dikarya</taxon>
        <taxon>Basidiomycota</taxon>
        <taxon>Pucciniomycotina</taxon>
        <taxon>Microbotryomycetes</taxon>
        <taxon>Sporidiobolales</taxon>
        <taxon>Sporidiobolaceae</taxon>
        <taxon>Rhodotorula</taxon>
    </lineage>
</organism>
<feature type="transmembrane region" description="Helical" evidence="7">
    <location>
        <begin position="344"/>
        <end position="363"/>
    </location>
</feature>
<dbReference type="AlphaFoldDB" id="A0A5C5FMI5"/>
<dbReference type="EMBL" id="SOZI01000159">
    <property type="protein sequence ID" value="TNY18053.1"/>
    <property type="molecule type" value="Genomic_DNA"/>
</dbReference>
<gene>
    <name evidence="8" type="ORF">DMC30DRAFT_76706</name>
</gene>
<feature type="transmembrane region" description="Helical" evidence="7">
    <location>
        <begin position="221"/>
        <end position="241"/>
    </location>
</feature>
<accession>A0A5C5FMI5</accession>
<feature type="transmembrane region" description="Helical" evidence="7">
    <location>
        <begin position="144"/>
        <end position="163"/>
    </location>
</feature>
<feature type="region of interest" description="Disordered" evidence="6">
    <location>
        <begin position="910"/>
        <end position="941"/>
    </location>
</feature>
<sequence>MAGGAPLPVANPYASGSRWVGRAAVLPHNPSAPSWLRFLVLTGSMFGLQLVWSCEMAQASPFLLSLGVSKSMMSIVFLAGPLSGLIVQPLVGVLSDRCKSSLGRRRPFIIAGCACSSLSVLMLGWSKEIAAVFADEGTTTHNHLAIACAVTSVYFIDFSVNVIQAMDRSLLVDVVAPAQQPAANAWAGRMFGFGAVFGYWIGGMDLVWWTGGWLGSEQLKVLTIFTSVLLIGTHAVTVTCVRERILISRGDEHLDGDGGGGGGAGLLRALEDVWHTIRTLPRPIQQVFNVQFAGWIGWFPVLFFSTTWVAEIYVKTRWGDAGTELAQAPDEVREMATRAGTKAMLWHSVVSLVTSIVLPPLVAPSVPASKNDRGGGFSSATTSSALDRLRGFLPRVPFAWLSLPLLWAISNTLFSVLLLGTFFAKRVGSASFIVATAGFAWAVTNWAPFAILGDLILRMGTSPTSLGLSSPGASSVMLHRLDGGNSSAAHLDPSRSSADSWGDEDGASQRMLDSPSDSKQRGRGRSPTPADSLPPTHSIDHAFTLGDDASPTATPGLGSPTFVTAAQTATPQTPTTARSLYFDAPSSSASAAGSAAGDAPAAGTMSRSTSTSTSGRSFASASSGAGSATPTLTASPTLGPATRAAGVAEWGLGATTRARNDSDASSGAYFPPNHGTVGVDLFTGPGGAAAAGGGAGSGAGAADQHAFGADPYAYPAALGVRSYDFGAKGATAEEEEEGEGRAGASSSTVHLASYPREGVAAFGRGGATPRASPAVGGMYALDSDDEGPRAQRGDAHVLQIRHSDSFDLDEHERVHLGGGGGAGRGSAATPRIVVGEGDESPDEWDAQEGEGQGGAAAAQTGGGDQTGVILGCHNIYLVLPQFLVTALSSIIFALFAPHHSVLGHHPTVHHPPPLAGNGTDSSYTAAATGAGDPDGFGDLGERDARRRSLAVRAVRVVGGAMGEAFAAKVRRQDEGVGAGEGGAELPPGGEAGWDALGLIFRVGGIAAACSAYICYRMWRDSLQAQRRARSAQRGYRLTG</sequence>
<keyword evidence="2" id="KW-0813">Transport</keyword>
<feature type="transmembrane region" description="Helical" evidence="7">
    <location>
        <begin position="398"/>
        <end position="424"/>
    </location>
</feature>
<evidence type="ECO:0000256" key="4">
    <source>
        <dbReference type="ARBA" id="ARBA00022989"/>
    </source>
</evidence>
<name>A0A5C5FMI5_9BASI</name>
<keyword evidence="3 7" id="KW-0812">Transmembrane</keyword>
<feature type="transmembrane region" description="Helical" evidence="7">
    <location>
        <begin position="72"/>
        <end position="95"/>
    </location>
</feature>
<feature type="compositionally biased region" description="Polar residues" evidence="6">
    <location>
        <begin position="487"/>
        <end position="499"/>
    </location>
</feature>
<evidence type="ECO:0000313" key="9">
    <source>
        <dbReference type="Proteomes" id="UP000311382"/>
    </source>
</evidence>
<feature type="compositionally biased region" description="Gly residues" evidence="6">
    <location>
        <begin position="850"/>
        <end position="860"/>
    </location>
</feature>
<evidence type="ECO:0000313" key="8">
    <source>
        <dbReference type="EMBL" id="TNY18053.1"/>
    </source>
</evidence>
<comment type="caution">
    <text evidence="8">The sequence shown here is derived from an EMBL/GenBank/DDBJ whole genome shotgun (WGS) entry which is preliminary data.</text>
</comment>
<dbReference type="OrthoDB" id="28755at2759"/>
<keyword evidence="4 7" id="KW-1133">Transmembrane helix</keyword>
<feature type="transmembrane region" description="Helical" evidence="7">
    <location>
        <begin position="107"/>
        <end position="124"/>
    </location>
</feature>
<protein>
    <recommendedName>
        <fullName evidence="10">Major facilitator superfamily domain-containing protein</fullName>
    </recommendedName>
</protein>
<dbReference type="Proteomes" id="UP000311382">
    <property type="component" value="Unassembled WGS sequence"/>
</dbReference>